<gene>
    <name evidence="4" type="primary">5564646</name>
</gene>
<dbReference type="GO" id="GO:0031012">
    <property type="term" value="C:extracellular matrix"/>
    <property type="evidence" value="ECO:0007669"/>
    <property type="project" value="TreeGrafter"/>
</dbReference>
<organism evidence="4 5">
    <name type="scientific">Aedes aegypti</name>
    <name type="common">Yellowfever mosquito</name>
    <name type="synonym">Culex aegypti</name>
    <dbReference type="NCBI Taxonomy" id="7159"/>
    <lineage>
        <taxon>Eukaryota</taxon>
        <taxon>Metazoa</taxon>
        <taxon>Ecdysozoa</taxon>
        <taxon>Arthropoda</taxon>
        <taxon>Hexapoda</taxon>
        <taxon>Insecta</taxon>
        <taxon>Pterygota</taxon>
        <taxon>Neoptera</taxon>
        <taxon>Endopterygota</taxon>
        <taxon>Diptera</taxon>
        <taxon>Nematocera</taxon>
        <taxon>Culicoidea</taxon>
        <taxon>Culicidae</taxon>
        <taxon>Culicinae</taxon>
        <taxon>Aedini</taxon>
        <taxon>Aedes</taxon>
        <taxon>Stegomyia</taxon>
    </lineage>
</organism>
<dbReference type="InterPro" id="IPR003591">
    <property type="entry name" value="Leu-rich_rpt_typical-subtyp"/>
</dbReference>
<protein>
    <submittedName>
        <fullName evidence="4">Uncharacterized protein</fullName>
    </submittedName>
</protein>
<dbReference type="PANTHER" id="PTHR24373:SF370">
    <property type="entry name" value="FISH-LIPS, ISOFORM E"/>
    <property type="match status" value="1"/>
</dbReference>
<dbReference type="AlphaFoldDB" id="A0A6I8U9I1"/>
<dbReference type="PANTHER" id="PTHR24373">
    <property type="entry name" value="SLIT RELATED LEUCINE-RICH REPEAT NEURONAL PROTEIN"/>
    <property type="match status" value="1"/>
</dbReference>
<proteinExistence type="predicted"/>
<evidence type="ECO:0000256" key="3">
    <source>
        <dbReference type="ARBA" id="ARBA00022737"/>
    </source>
</evidence>
<keyword evidence="1" id="KW-0433">Leucine-rich repeat</keyword>
<dbReference type="SUPFAM" id="SSF52058">
    <property type="entry name" value="L domain-like"/>
    <property type="match status" value="1"/>
</dbReference>
<dbReference type="Gene3D" id="3.80.10.10">
    <property type="entry name" value="Ribonuclease Inhibitor"/>
    <property type="match status" value="1"/>
</dbReference>
<accession>A0A6I8U9I1</accession>
<dbReference type="OrthoDB" id="6022531at2759"/>
<evidence type="ECO:0000313" key="4">
    <source>
        <dbReference type="EnsemblMetazoa" id="AAEL026727-PA"/>
    </source>
</evidence>
<dbReference type="InterPro" id="IPR050328">
    <property type="entry name" value="Dev_Immune_Receptor"/>
</dbReference>
<keyword evidence="2" id="KW-0732">Signal</keyword>
<sequence>MNCLALFGVLLISHQFSAALLLKQYSCDNYVLSWCQLHNVTIQSDKDLQMVEFPKVQQIGFLNGSIPHFSHLMNLGLFKAGVLRIFARGTKISRLTLPNTIEQLYFRDNDITIVDIEPKTKYSMKYLRIHINHLRDVSNLRSLTNLIELNLCDNLIEHVSFDTFSGMTHLKQLVLCGNRIKTISTTLNINLSYLYHLDLSGNFLFNGTFLAQWYFPRLGNFSLRDNLLTRLDVRLISERFTLLKILDLEHNSLDCETYQQLLKLVHQRKIIYNVDKRVCAIPPTIRPRFVPTGNELDAGRGGEGGDLLQQIRQLKERIYQQVKIINSQRIEIQQLRANLSSLMEQFDLVADTAQANDPF</sequence>
<evidence type="ECO:0000313" key="5">
    <source>
        <dbReference type="Proteomes" id="UP000008820"/>
    </source>
</evidence>
<dbReference type="Proteomes" id="UP000008820">
    <property type="component" value="Chromosome 3"/>
</dbReference>
<reference evidence="4 5" key="1">
    <citation type="submission" date="2017-06" db="EMBL/GenBank/DDBJ databases">
        <title>Aedes aegypti genome working group (AGWG) sequencing and assembly.</title>
        <authorList>
            <consortium name="Aedes aegypti Genome Working Group (AGWG)"/>
            <person name="Matthews B.J."/>
        </authorList>
    </citation>
    <scope>NUCLEOTIDE SEQUENCE [LARGE SCALE GENOMIC DNA]</scope>
    <source>
        <strain evidence="4 5">LVP_AGWG</strain>
    </source>
</reference>
<dbReference type="InterPro" id="IPR001611">
    <property type="entry name" value="Leu-rich_rpt"/>
</dbReference>
<dbReference type="GO" id="GO:0005615">
    <property type="term" value="C:extracellular space"/>
    <property type="evidence" value="ECO:0007669"/>
    <property type="project" value="TreeGrafter"/>
</dbReference>
<dbReference type="InterPro" id="IPR032675">
    <property type="entry name" value="LRR_dom_sf"/>
</dbReference>
<keyword evidence="5" id="KW-1185">Reference proteome</keyword>
<dbReference type="Pfam" id="PF13855">
    <property type="entry name" value="LRR_8"/>
    <property type="match status" value="1"/>
</dbReference>
<dbReference type="SMART" id="SM00369">
    <property type="entry name" value="LRR_TYP"/>
    <property type="match status" value="2"/>
</dbReference>
<dbReference type="InParanoid" id="A0A6I8U9I1"/>
<evidence type="ECO:0000256" key="2">
    <source>
        <dbReference type="ARBA" id="ARBA00022729"/>
    </source>
</evidence>
<dbReference type="EnsemblMetazoa" id="AAEL026727-RA">
    <property type="protein sequence ID" value="AAEL026727-PA"/>
    <property type="gene ID" value="AAEL026727"/>
</dbReference>
<evidence type="ECO:0000256" key="1">
    <source>
        <dbReference type="ARBA" id="ARBA00022614"/>
    </source>
</evidence>
<name>A0A6I8U9I1_AEDAE</name>
<reference evidence="4" key="2">
    <citation type="submission" date="2020-05" db="UniProtKB">
        <authorList>
            <consortium name="EnsemblMetazoa"/>
        </authorList>
    </citation>
    <scope>IDENTIFICATION</scope>
    <source>
        <strain evidence="4">LVP_AGWG</strain>
    </source>
</reference>
<keyword evidence="3" id="KW-0677">Repeat</keyword>